<dbReference type="SUPFAM" id="SSF69065">
    <property type="entry name" value="RNase III domain-like"/>
    <property type="match status" value="1"/>
</dbReference>
<organism evidence="1">
    <name type="scientific">marine sediment metagenome</name>
    <dbReference type="NCBI Taxonomy" id="412755"/>
    <lineage>
        <taxon>unclassified sequences</taxon>
        <taxon>metagenomes</taxon>
        <taxon>ecological metagenomes</taxon>
    </lineage>
</organism>
<dbReference type="InterPro" id="IPR021568">
    <property type="entry name" value="Ribonuclease_III_archaeal"/>
</dbReference>
<gene>
    <name evidence="1" type="ORF">LCGC14_0773840</name>
</gene>
<protein>
    <submittedName>
        <fullName evidence="1">Uncharacterized protein</fullName>
    </submittedName>
</protein>
<dbReference type="AlphaFoldDB" id="A0A0F9QHD9"/>
<sequence length="150" mass="16663">MDYEFLIKDLNLNKSQKGIGTDKGLSKIGDAIVNLSYSVAKSNFLTKNNPNNKPVRTGKKVGRTILGAALKKANLKHFAKNRANTHDLADTVEALVAYVWFSNKITLKGIIDLLTEKLAGNLYNRQEEISNATIAFTELLNNIKKFLPDK</sequence>
<dbReference type="InterPro" id="IPR036389">
    <property type="entry name" value="RNase_III_sf"/>
</dbReference>
<dbReference type="EMBL" id="LAZR01001967">
    <property type="protein sequence ID" value="KKN36412.1"/>
    <property type="molecule type" value="Genomic_DNA"/>
</dbReference>
<dbReference type="InterPro" id="IPR038133">
    <property type="entry name" value="Ribo_III_sf_archaeal"/>
</dbReference>
<accession>A0A0F9QHD9</accession>
<reference evidence="1" key="1">
    <citation type="journal article" date="2015" name="Nature">
        <title>Complex archaea that bridge the gap between prokaryotes and eukaryotes.</title>
        <authorList>
            <person name="Spang A."/>
            <person name="Saw J.H."/>
            <person name="Jorgensen S.L."/>
            <person name="Zaremba-Niedzwiedzka K."/>
            <person name="Martijn J."/>
            <person name="Lind A.E."/>
            <person name="van Eijk R."/>
            <person name="Schleper C."/>
            <person name="Guy L."/>
            <person name="Ettema T.J."/>
        </authorList>
    </citation>
    <scope>NUCLEOTIDE SEQUENCE</scope>
</reference>
<dbReference type="Gene3D" id="1.10.1520.20">
    <property type="entry name" value="Ribonuclease III"/>
    <property type="match status" value="1"/>
</dbReference>
<proteinExistence type="predicted"/>
<name>A0A0F9QHD9_9ZZZZ</name>
<evidence type="ECO:0000313" key="1">
    <source>
        <dbReference type="EMBL" id="KKN36412.1"/>
    </source>
</evidence>
<dbReference type="GO" id="GO:0004525">
    <property type="term" value="F:ribonuclease III activity"/>
    <property type="evidence" value="ECO:0007669"/>
    <property type="project" value="InterPro"/>
</dbReference>
<dbReference type="GO" id="GO:0006396">
    <property type="term" value="P:RNA processing"/>
    <property type="evidence" value="ECO:0007669"/>
    <property type="project" value="InterPro"/>
</dbReference>
<dbReference type="Pfam" id="PF11469">
    <property type="entry name" value="Ribonucleas_3_2"/>
    <property type="match status" value="1"/>
</dbReference>
<comment type="caution">
    <text evidence="1">The sequence shown here is derived from an EMBL/GenBank/DDBJ whole genome shotgun (WGS) entry which is preliminary data.</text>
</comment>